<name>A0A1X9ZM73_9BROM</name>
<organism evidence="2">
    <name type="scientific">Blackberry chlorotic ringspot virus</name>
    <dbReference type="NCBI Taxonomy" id="339420"/>
    <lineage>
        <taxon>Viruses</taxon>
        <taxon>Riboviria</taxon>
        <taxon>Orthornavirae</taxon>
        <taxon>Kitrinoviricota</taxon>
        <taxon>Alsuviricetes</taxon>
        <taxon>Martellivirales</taxon>
        <taxon>Bromoviridae</taxon>
        <taxon>Ilarvirus</taxon>
        <taxon>Ilarvirus BCRV</taxon>
    </lineage>
</organism>
<dbReference type="EMBL" id="KX834011">
    <property type="protein sequence ID" value="ARS65725.1"/>
    <property type="molecule type" value="Genomic_RNA"/>
</dbReference>
<feature type="region of interest" description="Disordered" evidence="1">
    <location>
        <begin position="23"/>
        <end position="78"/>
    </location>
</feature>
<sequence>MMFIPILLLLLSPNVLADLIPHPEVPDENSQLPPRDLGGLGSRTPEPEIKLKDKESVRVSTDEDDRRTPQVPSEVTLEERSPPGKVVINCIDCAVRHLPEVIFSVKVPKLNIDFEVKDFPSSRLIFANLASRIRALPFVRSLNVPNDRQRIQLRSIGEVDVHIYIPKFGWKQVLKMSDVISGFDLPKIPSIAPKVESCMGECLSH</sequence>
<proteinExistence type="predicted"/>
<reference evidence="2" key="1">
    <citation type="journal article" date="2017" name="Plant Dis.">
        <title>First report of blackberry chlorotic ringspot virus in black raspberry (Rubus coreanus) in Korea.</title>
        <authorList>
            <person name="Seo J.-K."/>
            <person name="Kim M.-K."/>
            <person name="Kwak H.-R."/>
            <person name="Choi H.-S."/>
        </authorList>
    </citation>
    <scope>NUCLEOTIDE SEQUENCE</scope>
    <source>
        <strain evidence="2">BR</strain>
    </source>
</reference>
<protein>
    <submittedName>
        <fullName evidence="2">p2b protein</fullName>
    </submittedName>
</protein>
<feature type="compositionally biased region" description="Basic and acidic residues" evidence="1">
    <location>
        <begin position="45"/>
        <end position="68"/>
    </location>
</feature>
<accession>A0A1X9ZM73</accession>
<evidence type="ECO:0000313" key="2">
    <source>
        <dbReference type="EMBL" id="ARS65725.1"/>
    </source>
</evidence>
<evidence type="ECO:0000256" key="1">
    <source>
        <dbReference type="SAM" id="MobiDB-lite"/>
    </source>
</evidence>